<accession>A0A6C0KL39</accession>
<name>A0A6C0KL39_9ZZZZ</name>
<sequence length="298" mass="35370">MSCCLALTRKWKLCSNYATLSEDISGSYIRDFTCKNHKGFFDDPGAIKEKWVLAKEGGYAHYLHISPWTMKWIESCLSLGIIQITREDIESLQPESHILRTAPRWAYFFLLCARHVEGFCYSWNPRLWEMTVCTLWFWSRRIGAVNITRQDLQLFLCVKGGLYEFYKGVEQAHREMGEEEWFQFFEACFTEQPEWFETFIGYPIEEHKKFVKGVTASVRYTAWILTKKKHLFDRCKRKSCITNNELLAVTYHPARYKAWIMTSEEIHEMNERWITDEESEVAPLKCILEEVRNSLKIE</sequence>
<evidence type="ECO:0000313" key="1">
    <source>
        <dbReference type="EMBL" id="QHU18329.1"/>
    </source>
</evidence>
<dbReference type="EMBL" id="MN740927">
    <property type="protein sequence ID" value="QHU18329.1"/>
    <property type="molecule type" value="Genomic_DNA"/>
</dbReference>
<proteinExistence type="predicted"/>
<organism evidence="1">
    <name type="scientific">viral metagenome</name>
    <dbReference type="NCBI Taxonomy" id="1070528"/>
    <lineage>
        <taxon>unclassified sequences</taxon>
        <taxon>metagenomes</taxon>
        <taxon>organismal metagenomes</taxon>
    </lineage>
</organism>
<reference evidence="1" key="1">
    <citation type="journal article" date="2020" name="Nature">
        <title>Giant virus diversity and host interactions through global metagenomics.</title>
        <authorList>
            <person name="Schulz F."/>
            <person name="Roux S."/>
            <person name="Paez-Espino D."/>
            <person name="Jungbluth S."/>
            <person name="Walsh D.A."/>
            <person name="Denef V.J."/>
            <person name="McMahon K.D."/>
            <person name="Konstantinidis K.T."/>
            <person name="Eloe-Fadrosh E.A."/>
            <person name="Kyrpides N.C."/>
            <person name="Woyke T."/>
        </authorList>
    </citation>
    <scope>NUCLEOTIDE SEQUENCE</scope>
    <source>
        <strain evidence="1">GVMAG-S-3300013006-138</strain>
    </source>
</reference>
<dbReference type="AlphaFoldDB" id="A0A6C0KL39"/>
<protein>
    <submittedName>
        <fullName evidence="1">Uncharacterized protein</fullName>
    </submittedName>
</protein>